<protein>
    <submittedName>
        <fullName evidence="2">Sugar phosphate isomerase/epimerase family protein</fullName>
    </submittedName>
</protein>
<proteinExistence type="predicted"/>
<reference evidence="2 3" key="1">
    <citation type="submission" date="2023-11" db="EMBL/GenBank/DDBJ databases">
        <title>Analysis of the Genomes of Mucilaginibacter gossypii cycad 4 and M. sabulilitoris SNA2: microbes with the potential for plant growth promotion.</title>
        <authorList>
            <person name="Hirsch A.M."/>
            <person name="Humm E."/>
            <person name="Rubbi M."/>
            <person name="Del Vecchio G."/>
            <person name="Ha S.M."/>
            <person name="Pellegrini M."/>
            <person name="Gunsalus R.P."/>
        </authorList>
    </citation>
    <scope>NUCLEOTIDE SEQUENCE [LARGE SCALE GENOMIC DNA]</scope>
    <source>
        <strain evidence="2 3">SNA2</strain>
    </source>
</reference>
<evidence type="ECO:0000313" key="2">
    <source>
        <dbReference type="EMBL" id="WPU92113.1"/>
    </source>
</evidence>
<gene>
    <name evidence="2" type="ORF">SNE25_22590</name>
</gene>
<dbReference type="InterPro" id="IPR013022">
    <property type="entry name" value="Xyl_isomerase-like_TIM-brl"/>
</dbReference>
<dbReference type="RefSeq" id="WP_321561279.1">
    <property type="nucleotide sequence ID" value="NZ_CP139558.1"/>
</dbReference>
<sequence>MADNSLNRRQVLKTIGLAAGAAALGGTASAAIKVEKNDHDFLYSLNMSTIRGHNLGFVKELETAAKAGYTSVEIWMDTLQTYLKNGGTPAEAKKIIDGLGITVQNAIGFAQWIVDDEATRKQALTQLQGEMELLAKIGCKRIAAPPAGATKGEVINLDVITERYLTILKMGRETGVMPQLEMWGGSVNLKHISQVMYVAIQCGDADARVLLDVFHVYKGQSAVESLQFVGKPALEIFHVNDYPSGISPEQISEPDRVYVGDGVAPVKRILQLVKKPQSPLIISCEVFNKSYYAQDALLVAKTALKKMKAVTAEV</sequence>
<dbReference type="PANTHER" id="PTHR12110:SF48">
    <property type="entry name" value="BLL3656 PROTEIN"/>
    <property type="match status" value="1"/>
</dbReference>
<accession>A0ABZ0TGH6</accession>
<evidence type="ECO:0000313" key="3">
    <source>
        <dbReference type="Proteomes" id="UP001324380"/>
    </source>
</evidence>
<name>A0ABZ0TGH6_9SPHI</name>
<dbReference type="GO" id="GO:0016853">
    <property type="term" value="F:isomerase activity"/>
    <property type="evidence" value="ECO:0007669"/>
    <property type="project" value="UniProtKB-KW"/>
</dbReference>
<dbReference type="EMBL" id="CP139558">
    <property type="protein sequence ID" value="WPU92113.1"/>
    <property type="molecule type" value="Genomic_DNA"/>
</dbReference>
<dbReference type="PROSITE" id="PS51318">
    <property type="entry name" value="TAT"/>
    <property type="match status" value="1"/>
</dbReference>
<dbReference type="InterPro" id="IPR050312">
    <property type="entry name" value="IolE/XylAMocC-like"/>
</dbReference>
<organism evidence="2 3">
    <name type="scientific">Mucilaginibacter sabulilitoris</name>
    <dbReference type="NCBI Taxonomy" id="1173583"/>
    <lineage>
        <taxon>Bacteria</taxon>
        <taxon>Pseudomonadati</taxon>
        <taxon>Bacteroidota</taxon>
        <taxon>Sphingobacteriia</taxon>
        <taxon>Sphingobacteriales</taxon>
        <taxon>Sphingobacteriaceae</taxon>
        <taxon>Mucilaginibacter</taxon>
    </lineage>
</organism>
<keyword evidence="2" id="KW-0413">Isomerase</keyword>
<feature type="domain" description="Xylose isomerase-like TIM barrel" evidence="1">
    <location>
        <begin position="62"/>
        <end position="303"/>
    </location>
</feature>
<evidence type="ECO:0000259" key="1">
    <source>
        <dbReference type="Pfam" id="PF01261"/>
    </source>
</evidence>
<keyword evidence="3" id="KW-1185">Reference proteome</keyword>
<dbReference type="Proteomes" id="UP001324380">
    <property type="component" value="Chromosome"/>
</dbReference>
<dbReference type="Pfam" id="PF01261">
    <property type="entry name" value="AP_endonuc_2"/>
    <property type="match status" value="1"/>
</dbReference>
<dbReference type="InterPro" id="IPR006311">
    <property type="entry name" value="TAT_signal"/>
</dbReference>
<dbReference type="PANTHER" id="PTHR12110">
    <property type="entry name" value="HYDROXYPYRUVATE ISOMERASE"/>
    <property type="match status" value="1"/>
</dbReference>
<dbReference type="Gene3D" id="3.20.20.150">
    <property type="entry name" value="Divalent-metal-dependent TIM barrel enzymes"/>
    <property type="match status" value="1"/>
</dbReference>
<dbReference type="SUPFAM" id="SSF51658">
    <property type="entry name" value="Xylose isomerase-like"/>
    <property type="match status" value="1"/>
</dbReference>
<dbReference type="InterPro" id="IPR036237">
    <property type="entry name" value="Xyl_isomerase-like_sf"/>
</dbReference>